<comment type="caution">
    <text evidence="7">The sequence shown here is derived from an EMBL/GenBank/DDBJ whole genome shotgun (WGS) entry which is preliminary data.</text>
</comment>
<gene>
    <name evidence="7" type="ORF">CO059_01155</name>
</gene>
<dbReference type="Proteomes" id="UP000228781">
    <property type="component" value="Unassembled WGS sequence"/>
</dbReference>
<dbReference type="AlphaFoldDB" id="A0A2M8EJP7"/>
<dbReference type="SUPFAM" id="SSF54211">
    <property type="entry name" value="Ribosomal protein S5 domain 2-like"/>
    <property type="match status" value="1"/>
</dbReference>
<feature type="compositionally biased region" description="Basic residues" evidence="6">
    <location>
        <begin position="123"/>
        <end position="137"/>
    </location>
</feature>
<dbReference type="InterPro" id="IPR023035">
    <property type="entry name" value="Ribosomal_uS9_bac/plastid"/>
</dbReference>
<name>A0A2M8EJP7_UNCKA</name>
<dbReference type="InterPro" id="IPR020574">
    <property type="entry name" value="Ribosomal_uS9_CS"/>
</dbReference>
<dbReference type="PANTHER" id="PTHR21569">
    <property type="entry name" value="RIBOSOMAL PROTEIN S9"/>
    <property type="match status" value="1"/>
</dbReference>
<feature type="region of interest" description="Disordered" evidence="6">
    <location>
        <begin position="111"/>
        <end position="137"/>
    </location>
</feature>
<dbReference type="GO" id="GO:0015935">
    <property type="term" value="C:small ribosomal subunit"/>
    <property type="evidence" value="ECO:0007669"/>
    <property type="project" value="TreeGrafter"/>
</dbReference>
<sequence>MVEKKSETKKEYCEAVGRRKRAVAVVRLVGKGGPTFINDKPIEEYFPGEPAKIAYREPFRVTETEGKFSGTVKVSGGGKGAQLGAVILGFARALVTYDEKFRQPLRQAGLLTRDPREKEPKKYFLRKARKRPQYSKR</sequence>
<dbReference type="NCBIfam" id="NF001099">
    <property type="entry name" value="PRK00132.1"/>
    <property type="match status" value="1"/>
</dbReference>
<dbReference type="InterPro" id="IPR000754">
    <property type="entry name" value="Ribosomal_uS9"/>
</dbReference>
<dbReference type="InterPro" id="IPR020568">
    <property type="entry name" value="Ribosomal_Su5_D2-typ_SF"/>
</dbReference>
<evidence type="ECO:0000256" key="1">
    <source>
        <dbReference type="ARBA" id="ARBA00005251"/>
    </source>
</evidence>
<comment type="similarity">
    <text evidence="1 4">Belongs to the universal ribosomal protein uS9 family.</text>
</comment>
<keyword evidence="3 4" id="KW-0687">Ribonucleoprotein</keyword>
<evidence type="ECO:0000256" key="6">
    <source>
        <dbReference type="SAM" id="MobiDB-lite"/>
    </source>
</evidence>
<protein>
    <recommendedName>
        <fullName evidence="5">30S ribosomal protein S9</fullName>
    </recommendedName>
</protein>
<feature type="compositionally biased region" description="Basic and acidic residues" evidence="6">
    <location>
        <begin position="113"/>
        <end position="122"/>
    </location>
</feature>
<dbReference type="Pfam" id="PF00380">
    <property type="entry name" value="Ribosomal_S9"/>
    <property type="match status" value="1"/>
</dbReference>
<dbReference type="GO" id="GO:0005737">
    <property type="term" value="C:cytoplasm"/>
    <property type="evidence" value="ECO:0007669"/>
    <property type="project" value="UniProtKB-ARBA"/>
</dbReference>
<dbReference type="EMBL" id="PFSK01000014">
    <property type="protein sequence ID" value="PJC22972.1"/>
    <property type="molecule type" value="Genomic_DNA"/>
</dbReference>
<proteinExistence type="inferred from homology"/>
<accession>A0A2M8EJP7</accession>
<dbReference type="GO" id="GO:0003723">
    <property type="term" value="F:RNA binding"/>
    <property type="evidence" value="ECO:0007669"/>
    <property type="project" value="TreeGrafter"/>
</dbReference>
<evidence type="ECO:0000256" key="3">
    <source>
        <dbReference type="ARBA" id="ARBA00023274"/>
    </source>
</evidence>
<dbReference type="InterPro" id="IPR014721">
    <property type="entry name" value="Ribsml_uS5_D2-typ_fold_subgr"/>
</dbReference>
<evidence type="ECO:0000256" key="2">
    <source>
        <dbReference type="ARBA" id="ARBA00022980"/>
    </source>
</evidence>
<evidence type="ECO:0000256" key="4">
    <source>
        <dbReference type="RuleBase" id="RU003815"/>
    </source>
</evidence>
<evidence type="ECO:0000313" key="7">
    <source>
        <dbReference type="EMBL" id="PJC22972.1"/>
    </source>
</evidence>
<dbReference type="PANTHER" id="PTHR21569:SF1">
    <property type="entry name" value="SMALL RIBOSOMAL SUBUNIT PROTEIN US9M"/>
    <property type="match status" value="1"/>
</dbReference>
<reference evidence="8" key="1">
    <citation type="submission" date="2017-09" db="EMBL/GenBank/DDBJ databases">
        <title>Depth-based differentiation of microbial function through sediment-hosted aquifers and enrichment of novel symbionts in the deep terrestrial subsurface.</title>
        <authorList>
            <person name="Probst A.J."/>
            <person name="Ladd B."/>
            <person name="Jarett J.K."/>
            <person name="Geller-Mcgrath D.E."/>
            <person name="Sieber C.M.K."/>
            <person name="Emerson J.B."/>
            <person name="Anantharaman K."/>
            <person name="Thomas B.C."/>
            <person name="Malmstrom R."/>
            <person name="Stieglmeier M."/>
            <person name="Klingl A."/>
            <person name="Woyke T."/>
            <person name="Ryan C.M."/>
            <person name="Banfield J.F."/>
        </authorList>
    </citation>
    <scope>NUCLEOTIDE SEQUENCE [LARGE SCALE GENOMIC DNA]</scope>
</reference>
<dbReference type="PROSITE" id="PS00360">
    <property type="entry name" value="RIBOSOMAL_S9"/>
    <property type="match status" value="1"/>
</dbReference>
<evidence type="ECO:0000256" key="5">
    <source>
        <dbReference type="RuleBase" id="RU003816"/>
    </source>
</evidence>
<dbReference type="Gene3D" id="3.30.230.10">
    <property type="match status" value="1"/>
</dbReference>
<dbReference type="GO" id="GO:0006412">
    <property type="term" value="P:translation"/>
    <property type="evidence" value="ECO:0007669"/>
    <property type="project" value="InterPro"/>
</dbReference>
<keyword evidence="2 4" id="KW-0689">Ribosomal protein</keyword>
<dbReference type="GO" id="GO:0003735">
    <property type="term" value="F:structural constituent of ribosome"/>
    <property type="evidence" value="ECO:0007669"/>
    <property type="project" value="InterPro"/>
</dbReference>
<evidence type="ECO:0000313" key="8">
    <source>
        <dbReference type="Proteomes" id="UP000228781"/>
    </source>
</evidence>
<organism evidence="7 8">
    <name type="scientific">candidate division WWE3 bacterium CG_4_9_14_0_2_um_filter_48_10</name>
    <dbReference type="NCBI Taxonomy" id="1975078"/>
    <lineage>
        <taxon>Bacteria</taxon>
        <taxon>Katanobacteria</taxon>
    </lineage>
</organism>